<sequence>MGTVSPENAPDLPAEVYISSVSALYRDRRSLFSGTASAIAASLVTGWISGIIWLAMCAIPLALTGILRWMDMNAYERNAASPQTVEQARGWERRYIIGSSTFAVLLSLWCFLAFALSSDPAVHLVSFAVCLAYMIGITGRNYSSDQLVTFTTACAAIPMVMGLLLHLEAAYLFLALVLVPFFLSVRTIATRLRFTLFDAVVASHDLRALATHFDTAVNNMPHGLCMFDADQRLVVFNDRFTSLLNLDARATWKGQEIASLLDTALVANGVPRHACDTVFSAFRKWMKAEGTEALVIDAAGHRILQLTFQPIKAGGFVLLIEDITEKRKAEARIEHLARYDALTGLPNRSHFQEQFEALIARGNPCALLFIDLDQFKVVNDTLGHPCGDALLCLVADRLRKVMKSSDIIARLGGDEFVVLRELKGSADEASLVAQRIVRTLSDVFAVQDHQFVIGASIGIAMAPRDGTSFEQMLKCADLALYTAKSDGRGVWRFFEPEMDARVQARRALEIDIRTALDNGNFEVFFQPIVNLRSGKSTVCEALARWRHPQRGLISPTEFIPVAEETNLIIELGDFILHEACRRCVTWPGSVHVAVNISPVQFRRGDVIASVISALEHSGLPAHRLEVEITESLLLENTAAIGAILEKLRDLGVRISLDDFGTGYASLSYLHHFPLDKVKIDRSFLQDVEVSSRSRRLLAGVASLSSELGMSVVVEGVETPRQLALLRELPGVDEVQGFLFSPPIRATEIPRFLAAGSFDFEKVA</sequence>
<dbReference type="InterPro" id="IPR043128">
    <property type="entry name" value="Rev_trsase/Diguanyl_cyclase"/>
</dbReference>
<dbReference type="SMART" id="SM00267">
    <property type="entry name" value="GGDEF"/>
    <property type="match status" value="1"/>
</dbReference>
<dbReference type="Proteomes" id="UP001163882">
    <property type="component" value="Chromosome"/>
</dbReference>
<dbReference type="SUPFAM" id="SSF55073">
    <property type="entry name" value="Nucleotide cyclase"/>
    <property type="match status" value="1"/>
</dbReference>
<dbReference type="Gene3D" id="3.30.450.20">
    <property type="entry name" value="PAS domain"/>
    <property type="match status" value="1"/>
</dbReference>
<reference evidence="4" key="1">
    <citation type="submission" date="2022-10" db="EMBL/GenBank/DDBJ databases">
        <title>YIM 151497 complete genome.</title>
        <authorList>
            <person name="Chen X."/>
        </authorList>
    </citation>
    <scope>NUCLEOTIDE SEQUENCE</scope>
    <source>
        <strain evidence="4">YIM 151497</strain>
    </source>
</reference>
<dbReference type="PROSITE" id="PS50883">
    <property type="entry name" value="EAL"/>
    <property type="match status" value="1"/>
</dbReference>
<dbReference type="Pfam" id="PF12860">
    <property type="entry name" value="PAS_7"/>
    <property type="match status" value="1"/>
</dbReference>
<organism evidence="4 5">
    <name type="scientific">Pelagibacterium flavum</name>
    <dbReference type="NCBI Taxonomy" id="2984530"/>
    <lineage>
        <taxon>Bacteria</taxon>
        <taxon>Pseudomonadati</taxon>
        <taxon>Pseudomonadota</taxon>
        <taxon>Alphaproteobacteria</taxon>
        <taxon>Hyphomicrobiales</taxon>
        <taxon>Devosiaceae</taxon>
        <taxon>Pelagibacterium</taxon>
    </lineage>
</organism>
<evidence type="ECO:0000259" key="2">
    <source>
        <dbReference type="PROSITE" id="PS50883"/>
    </source>
</evidence>
<dbReference type="SUPFAM" id="SSF141868">
    <property type="entry name" value="EAL domain-like"/>
    <property type="match status" value="1"/>
</dbReference>
<keyword evidence="1" id="KW-0472">Membrane</keyword>
<accession>A0ABY6IWJ2</accession>
<feature type="domain" description="EAL" evidence="2">
    <location>
        <begin position="505"/>
        <end position="756"/>
    </location>
</feature>
<dbReference type="CDD" id="cd01949">
    <property type="entry name" value="GGDEF"/>
    <property type="match status" value="1"/>
</dbReference>
<evidence type="ECO:0000256" key="1">
    <source>
        <dbReference type="SAM" id="Phobius"/>
    </source>
</evidence>
<dbReference type="PROSITE" id="PS50887">
    <property type="entry name" value="GGDEF"/>
    <property type="match status" value="1"/>
</dbReference>
<feature type="transmembrane region" description="Helical" evidence="1">
    <location>
        <begin position="121"/>
        <end position="140"/>
    </location>
</feature>
<dbReference type="RefSeq" id="WP_264227125.1">
    <property type="nucleotide sequence ID" value="NZ_CP107716.1"/>
</dbReference>
<dbReference type="InterPro" id="IPR035965">
    <property type="entry name" value="PAS-like_dom_sf"/>
</dbReference>
<dbReference type="Pfam" id="PF00563">
    <property type="entry name" value="EAL"/>
    <property type="match status" value="1"/>
</dbReference>
<name>A0ABY6IWJ2_9HYPH</name>
<dbReference type="InterPro" id="IPR052155">
    <property type="entry name" value="Biofilm_reg_signaling"/>
</dbReference>
<proteinExistence type="predicted"/>
<evidence type="ECO:0000313" key="4">
    <source>
        <dbReference type="EMBL" id="UYQ73560.1"/>
    </source>
</evidence>
<dbReference type="InterPro" id="IPR001633">
    <property type="entry name" value="EAL_dom"/>
</dbReference>
<dbReference type="Pfam" id="PF00990">
    <property type="entry name" value="GGDEF"/>
    <property type="match status" value="1"/>
</dbReference>
<dbReference type="Gene3D" id="3.30.70.270">
    <property type="match status" value="1"/>
</dbReference>
<dbReference type="SUPFAM" id="SSF55785">
    <property type="entry name" value="PYP-like sensor domain (PAS domain)"/>
    <property type="match status" value="1"/>
</dbReference>
<gene>
    <name evidence="4" type="ORF">OF122_07340</name>
</gene>
<feature type="transmembrane region" description="Helical" evidence="1">
    <location>
        <begin position="38"/>
        <end position="63"/>
    </location>
</feature>
<dbReference type="PANTHER" id="PTHR44757:SF2">
    <property type="entry name" value="BIOFILM ARCHITECTURE MAINTENANCE PROTEIN MBAA"/>
    <property type="match status" value="1"/>
</dbReference>
<feature type="transmembrane region" description="Helical" evidence="1">
    <location>
        <begin position="95"/>
        <end position="115"/>
    </location>
</feature>
<feature type="domain" description="GGDEF" evidence="3">
    <location>
        <begin position="363"/>
        <end position="496"/>
    </location>
</feature>
<dbReference type="SMART" id="SM00052">
    <property type="entry name" value="EAL"/>
    <property type="match status" value="1"/>
</dbReference>
<dbReference type="EMBL" id="CP107716">
    <property type="protein sequence ID" value="UYQ73560.1"/>
    <property type="molecule type" value="Genomic_DNA"/>
</dbReference>
<keyword evidence="1" id="KW-0812">Transmembrane</keyword>
<protein>
    <submittedName>
        <fullName evidence="4">EAL domain-containing protein</fullName>
    </submittedName>
</protein>
<dbReference type="InterPro" id="IPR029787">
    <property type="entry name" value="Nucleotide_cyclase"/>
</dbReference>
<dbReference type="InterPro" id="IPR000160">
    <property type="entry name" value="GGDEF_dom"/>
</dbReference>
<dbReference type="Gene3D" id="3.20.20.450">
    <property type="entry name" value="EAL domain"/>
    <property type="match status" value="1"/>
</dbReference>
<dbReference type="NCBIfam" id="TIGR00254">
    <property type="entry name" value="GGDEF"/>
    <property type="match status" value="1"/>
</dbReference>
<keyword evidence="5" id="KW-1185">Reference proteome</keyword>
<evidence type="ECO:0000313" key="5">
    <source>
        <dbReference type="Proteomes" id="UP001163882"/>
    </source>
</evidence>
<evidence type="ECO:0000259" key="3">
    <source>
        <dbReference type="PROSITE" id="PS50887"/>
    </source>
</evidence>
<dbReference type="InterPro" id="IPR035919">
    <property type="entry name" value="EAL_sf"/>
</dbReference>
<dbReference type="CDD" id="cd01948">
    <property type="entry name" value="EAL"/>
    <property type="match status" value="1"/>
</dbReference>
<feature type="transmembrane region" description="Helical" evidence="1">
    <location>
        <begin position="171"/>
        <end position="189"/>
    </location>
</feature>
<keyword evidence="1" id="KW-1133">Transmembrane helix</keyword>
<dbReference type="PANTHER" id="PTHR44757">
    <property type="entry name" value="DIGUANYLATE CYCLASE DGCP"/>
    <property type="match status" value="1"/>
</dbReference>